<sequence length="233" mass="26407">MKDFLTTTQSAPPAISLGWFLIIVGLLVVLGWTTLRKYRDPAYVKTFRIMQIIQLTVLYTWYVVYSLPISNSLPLYHCRLAMFALVLWPGKSRFKQYFALLGASGAFFALVYPVFDPYDFPHVTSFSFLVGHYALWVNALIYLFKNYQPNLLKRWQLAVITLAINAGLVLVNILTGGNYGLLSEPPFITGSPLWVIYLAVSLVLIAALLVADFLVANWKAKQALRPQEIHLEN</sequence>
<feature type="transmembrane region" description="Helical" evidence="1">
    <location>
        <begin position="97"/>
        <end position="115"/>
    </location>
</feature>
<feature type="transmembrane region" description="Helical" evidence="1">
    <location>
        <begin position="155"/>
        <end position="174"/>
    </location>
</feature>
<dbReference type="AlphaFoldDB" id="W1Q5N8"/>
<organism evidence="2 3">
    <name type="scientific">Abiotrophia defectiva ATCC 49176</name>
    <dbReference type="NCBI Taxonomy" id="592010"/>
    <lineage>
        <taxon>Bacteria</taxon>
        <taxon>Bacillati</taxon>
        <taxon>Bacillota</taxon>
        <taxon>Bacilli</taxon>
        <taxon>Lactobacillales</taxon>
        <taxon>Aerococcaceae</taxon>
        <taxon>Abiotrophia</taxon>
    </lineage>
</organism>
<feature type="transmembrane region" description="Helical" evidence="1">
    <location>
        <begin position="73"/>
        <end position="90"/>
    </location>
</feature>
<keyword evidence="1" id="KW-1133">Transmembrane helix</keyword>
<proteinExistence type="predicted"/>
<feature type="transmembrane region" description="Helical" evidence="1">
    <location>
        <begin position="121"/>
        <end position="143"/>
    </location>
</feature>
<evidence type="ECO:0000313" key="2">
    <source>
        <dbReference type="EMBL" id="ESK66570.1"/>
    </source>
</evidence>
<name>W1Q5N8_ABIDE</name>
<dbReference type="InterPro" id="IPR011737">
    <property type="entry name" value="CHP02206_TP0381"/>
</dbReference>
<feature type="transmembrane region" description="Helical" evidence="1">
    <location>
        <begin position="194"/>
        <end position="215"/>
    </location>
</feature>
<dbReference type="EMBL" id="ACIN03000001">
    <property type="protein sequence ID" value="ESK66570.1"/>
    <property type="molecule type" value="Genomic_DNA"/>
</dbReference>
<reference evidence="2" key="1">
    <citation type="submission" date="2013-06" db="EMBL/GenBank/DDBJ databases">
        <authorList>
            <person name="Weinstock G."/>
            <person name="Sodergren E."/>
            <person name="Clifton S."/>
            <person name="Fulton L."/>
            <person name="Fulton B."/>
            <person name="Courtney L."/>
            <person name="Fronick C."/>
            <person name="Harrison M."/>
            <person name="Strong C."/>
            <person name="Farmer C."/>
            <person name="Delahaunty K."/>
            <person name="Markovic C."/>
            <person name="Hall O."/>
            <person name="Minx P."/>
            <person name="Tomlinson C."/>
            <person name="Mitreva M."/>
            <person name="Nelson J."/>
            <person name="Hou S."/>
            <person name="Wollam A."/>
            <person name="Pepin K.H."/>
            <person name="Johnson M."/>
            <person name="Bhonagiri V."/>
            <person name="Nash W.E."/>
            <person name="Warren W."/>
            <person name="Chinwalla A."/>
            <person name="Mardis E.R."/>
            <person name="Wilson R.K."/>
        </authorList>
    </citation>
    <scope>NUCLEOTIDE SEQUENCE [LARGE SCALE GENOMIC DNA]</scope>
    <source>
        <strain evidence="2">ATCC 49176</strain>
    </source>
</reference>
<evidence type="ECO:0000256" key="1">
    <source>
        <dbReference type="SAM" id="Phobius"/>
    </source>
</evidence>
<feature type="transmembrane region" description="Helical" evidence="1">
    <location>
        <begin position="14"/>
        <end position="35"/>
    </location>
</feature>
<dbReference type="RefSeq" id="WP_023390918.1">
    <property type="nucleotide sequence ID" value="NZ_KI535340.1"/>
</dbReference>
<dbReference type="Pfam" id="PF14808">
    <property type="entry name" value="TMEM164"/>
    <property type="match status" value="1"/>
</dbReference>
<gene>
    <name evidence="2" type="ORF">GCWU000182_000260</name>
</gene>
<feature type="transmembrane region" description="Helical" evidence="1">
    <location>
        <begin position="47"/>
        <end position="67"/>
    </location>
</feature>
<protein>
    <submittedName>
        <fullName evidence="2">TIGR02206 family protein</fullName>
    </submittedName>
</protein>
<dbReference type="Proteomes" id="UP000019050">
    <property type="component" value="Unassembled WGS sequence"/>
</dbReference>
<evidence type="ECO:0000313" key="3">
    <source>
        <dbReference type="Proteomes" id="UP000019050"/>
    </source>
</evidence>
<accession>W1Q5N8</accession>
<dbReference type="eggNOG" id="COG5522">
    <property type="taxonomic scope" value="Bacteria"/>
</dbReference>
<dbReference type="OrthoDB" id="9813172at2"/>
<keyword evidence="1" id="KW-0812">Transmembrane</keyword>
<dbReference type="HOGENOM" id="CLU_088526_3_0_9"/>
<keyword evidence="1" id="KW-0472">Membrane</keyword>
<dbReference type="NCBIfam" id="TIGR02206">
    <property type="entry name" value="intg_mem_TP0381"/>
    <property type="match status" value="1"/>
</dbReference>
<dbReference type="STRING" id="592010.GCWU000182_000260"/>
<dbReference type="GeneID" id="84816425"/>
<keyword evidence="3" id="KW-1185">Reference proteome</keyword>
<comment type="caution">
    <text evidence="2">The sequence shown here is derived from an EMBL/GenBank/DDBJ whole genome shotgun (WGS) entry which is preliminary data.</text>
</comment>